<evidence type="ECO:0000313" key="5">
    <source>
        <dbReference type="Proteomes" id="UP000000268"/>
    </source>
</evidence>
<feature type="domain" description="M23ase beta-sheet core" evidence="3">
    <location>
        <begin position="68"/>
        <end position="187"/>
    </location>
</feature>
<dbReference type="eggNOG" id="COG0739">
    <property type="taxonomic scope" value="Bacteria"/>
</dbReference>
<evidence type="ECO:0000256" key="2">
    <source>
        <dbReference type="SAM" id="SignalP"/>
    </source>
</evidence>
<dbReference type="Gene3D" id="2.70.70.10">
    <property type="entry name" value="Glucose Permease (Domain IIA)"/>
    <property type="match status" value="1"/>
</dbReference>
<dbReference type="OrthoDB" id="5489603at2"/>
<dbReference type="RefSeq" id="WP_012160946.1">
    <property type="nucleotide sequence ID" value="NC_009925.1"/>
</dbReference>
<name>B0C8U6_ACAM1</name>
<dbReference type="InterPro" id="IPR011055">
    <property type="entry name" value="Dup_hybrid_motif"/>
</dbReference>
<evidence type="ECO:0000256" key="1">
    <source>
        <dbReference type="ARBA" id="ARBA00022729"/>
    </source>
</evidence>
<dbReference type="PANTHER" id="PTHR21666:SF289">
    <property type="entry name" value="L-ALA--D-GLU ENDOPEPTIDASE"/>
    <property type="match status" value="1"/>
</dbReference>
<dbReference type="InterPro" id="IPR016047">
    <property type="entry name" value="M23ase_b-sheet_dom"/>
</dbReference>
<dbReference type="GO" id="GO:0004222">
    <property type="term" value="F:metalloendopeptidase activity"/>
    <property type="evidence" value="ECO:0007669"/>
    <property type="project" value="TreeGrafter"/>
</dbReference>
<organism evidence="4 5">
    <name type="scientific">Acaryochloris marina (strain MBIC 11017)</name>
    <dbReference type="NCBI Taxonomy" id="329726"/>
    <lineage>
        <taxon>Bacteria</taxon>
        <taxon>Bacillati</taxon>
        <taxon>Cyanobacteriota</taxon>
        <taxon>Cyanophyceae</taxon>
        <taxon>Acaryochloridales</taxon>
        <taxon>Acaryochloridaceae</taxon>
        <taxon>Acaryochloris</taxon>
    </lineage>
</organism>
<feature type="signal peptide" evidence="2">
    <location>
        <begin position="1"/>
        <end position="24"/>
    </location>
</feature>
<dbReference type="PROSITE" id="PS51257">
    <property type="entry name" value="PROKAR_LIPOPROTEIN"/>
    <property type="match status" value="1"/>
</dbReference>
<evidence type="ECO:0000313" key="4">
    <source>
        <dbReference type="EMBL" id="ABW25336.1"/>
    </source>
</evidence>
<sequence>MRKYIFLLLLGLISVLGCELSTQANPTLQLGLPIDCTLGNDCFVLLYTDRDPGPEAVDFGCGRMTYDGHKGTDFAIPDEQVMAEGVKVKAAAAGTVLRTRNNIRDRRIQDQTQTDAVEGMECGNGVVIEHDENWQTQYCHLRKGSVLVQPGDKVKEGTPLGLVGTSGKASFPHVHLSVRYQDRVVDPFVGPEAPSGCQGSKSPLWKTALPYQSTGLIRAGFATQLPELEQLWDGEFKDQVLPVDSPALVFWVHTYGMLKGDQERLQLRDPQGKIVAQFNRTVSESQKVWTRSLGKKGTKQPLIPGQWSGRYQLIRDQKTIIDHEADVLLQ</sequence>
<protein>
    <submittedName>
        <fullName evidence="4">Peptidase M23 domain protein</fullName>
    </submittedName>
</protein>
<keyword evidence="5" id="KW-1185">Reference proteome</keyword>
<accession>B0C8U6</accession>
<dbReference type="CDD" id="cd12797">
    <property type="entry name" value="M23_peptidase"/>
    <property type="match status" value="1"/>
</dbReference>
<dbReference type="EMBL" id="CP000828">
    <property type="protein sequence ID" value="ABW25336.1"/>
    <property type="molecule type" value="Genomic_DNA"/>
</dbReference>
<proteinExistence type="predicted"/>
<gene>
    <name evidence="4" type="ordered locus">AM1_0250</name>
</gene>
<keyword evidence="1 2" id="KW-0732">Signal</keyword>
<reference evidence="4 5" key="1">
    <citation type="journal article" date="2008" name="Proc. Natl. Acad. Sci. U.S.A.">
        <title>Niche adaptation and genome expansion in the chlorophyll d-producing cyanobacterium Acaryochloris marina.</title>
        <authorList>
            <person name="Swingley W.D."/>
            <person name="Chen M."/>
            <person name="Cheung P.C."/>
            <person name="Conrad A.L."/>
            <person name="Dejesa L.C."/>
            <person name="Hao J."/>
            <person name="Honchak B.M."/>
            <person name="Karbach L.E."/>
            <person name="Kurdoglu A."/>
            <person name="Lahiri S."/>
            <person name="Mastrian S.D."/>
            <person name="Miyashita H."/>
            <person name="Page L."/>
            <person name="Ramakrishna P."/>
            <person name="Satoh S."/>
            <person name="Sattley W.M."/>
            <person name="Shimada Y."/>
            <person name="Taylor H.L."/>
            <person name="Tomo T."/>
            <person name="Tsuchiya T."/>
            <person name="Wang Z.T."/>
            <person name="Raymond J."/>
            <person name="Mimuro M."/>
            <person name="Blankenship R.E."/>
            <person name="Touchman J.W."/>
        </authorList>
    </citation>
    <scope>NUCLEOTIDE SEQUENCE [LARGE SCALE GENOMIC DNA]</scope>
    <source>
        <strain evidence="5">MBIC 11017</strain>
    </source>
</reference>
<dbReference type="KEGG" id="amr:AM1_0250"/>
<dbReference type="SUPFAM" id="SSF51261">
    <property type="entry name" value="Duplicated hybrid motif"/>
    <property type="match status" value="1"/>
</dbReference>
<dbReference type="STRING" id="329726.AM1_0250"/>
<dbReference type="PANTHER" id="PTHR21666">
    <property type="entry name" value="PEPTIDASE-RELATED"/>
    <property type="match status" value="1"/>
</dbReference>
<dbReference type="AlphaFoldDB" id="B0C8U6"/>
<feature type="chain" id="PRO_5002746692" evidence="2">
    <location>
        <begin position="25"/>
        <end position="330"/>
    </location>
</feature>
<dbReference type="Proteomes" id="UP000000268">
    <property type="component" value="Chromosome"/>
</dbReference>
<evidence type="ECO:0000259" key="3">
    <source>
        <dbReference type="Pfam" id="PF01551"/>
    </source>
</evidence>
<dbReference type="InterPro" id="IPR050570">
    <property type="entry name" value="Cell_wall_metabolism_enzyme"/>
</dbReference>
<dbReference type="Pfam" id="PF01551">
    <property type="entry name" value="Peptidase_M23"/>
    <property type="match status" value="1"/>
</dbReference>
<dbReference type="HOGENOM" id="CLU_073817_0_0_3"/>